<comment type="subcellular location">
    <subcellularLocation>
        <location evidence="1">Nucleus</location>
    </subcellularLocation>
</comment>
<reference evidence="5" key="1">
    <citation type="thesis" date="2021" institute="BYU ScholarsArchive" country="Provo, UT, USA">
        <title>Applications of and Algorithms for Genome Assembly and Genomic Analyses with an Emphasis on Marine Teleosts.</title>
        <authorList>
            <person name="Pickett B.D."/>
        </authorList>
    </citation>
    <scope>NUCLEOTIDE SEQUENCE</scope>
    <source>
        <strain evidence="5">HI-2016</strain>
    </source>
</reference>
<evidence type="ECO:0000256" key="1">
    <source>
        <dbReference type="ARBA" id="ARBA00004123"/>
    </source>
</evidence>
<keyword evidence="6" id="KW-1185">Reference proteome</keyword>
<feature type="region of interest" description="Disordered" evidence="4">
    <location>
        <begin position="30"/>
        <end position="73"/>
    </location>
</feature>
<comment type="similarity">
    <text evidence="2">Belongs to the akirin family.</text>
</comment>
<dbReference type="AlphaFoldDB" id="A0A8T2NHI0"/>
<dbReference type="Proteomes" id="UP000824540">
    <property type="component" value="Unassembled WGS sequence"/>
</dbReference>
<comment type="caution">
    <text evidence="5">The sequence shown here is derived from an EMBL/GenBank/DDBJ whole genome shotgun (WGS) entry which is preliminary data.</text>
</comment>
<name>A0A8T2NHI0_9TELE</name>
<dbReference type="PANTHER" id="PTHR13293">
    <property type="entry name" value="AKIRIN-RELATED"/>
    <property type="match status" value="1"/>
</dbReference>
<dbReference type="InterPro" id="IPR024132">
    <property type="entry name" value="Akirin"/>
</dbReference>
<evidence type="ECO:0000313" key="5">
    <source>
        <dbReference type="EMBL" id="KAG9337122.1"/>
    </source>
</evidence>
<evidence type="ECO:0008006" key="7">
    <source>
        <dbReference type="Google" id="ProtNLM"/>
    </source>
</evidence>
<dbReference type="GO" id="GO:0045944">
    <property type="term" value="P:positive regulation of transcription by RNA polymerase II"/>
    <property type="evidence" value="ECO:0007669"/>
    <property type="project" value="TreeGrafter"/>
</dbReference>
<proteinExistence type="inferred from homology"/>
<dbReference type="OrthoDB" id="10039914at2759"/>
<feature type="compositionally biased region" description="Polar residues" evidence="4">
    <location>
        <begin position="32"/>
        <end position="51"/>
    </location>
</feature>
<dbReference type="GO" id="GO:0003712">
    <property type="term" value="F:transcription coregulator activity"/>
    <property type="evidence" value="ECO:0007669"/>
    <property type="project" value="TreeGrafter"/>
</dbReference>
<accession>A0A8T2NHI0</accession>
<dbReference type="GO" id="GO:0045663">
    <property type="term" value="P:positive regulation of myoblast differentiation"/>
    <property type="evidence" value="ECO:0007669"/>
    <property type="project" value="TreeGrafter"/>
</dbReference>
<evidence type="ECO:0000256" key="3">
    <source>
        <dbReference type="ARBA" id="ARBA00023242"/>
    </source>
</evidence>
<keyword evidence="3" id="KW-0539">Nucleus</keyword>
<protein>
    <recommendedName>
        <fullName evidence="7">Akirin 1</fullName>
    </recommendedName>
</protein>
<evidence type="ECO:0000313" key="6">
    <source>
        <dbReference type="Proteomes" id="UP000824540"/>
    </source>
</evidence>
<dbReference type="GO" id="GO:1902723">
    <property type="term" value="P:negative regulation of skeletal muscle satellite cell proliferation"/>
    <property type="evidence" value="ECO:0007669"/>
    <property type="project" value="TreeGrafter"/>
</dbReference>
<dbReference type="GO" id="GO:0010592">
    <property type="term" value="P:positive regulation of lamellipodium assembly"/>
    <property type="evidence" value="ECO:0007669"/>
    <property type="project" value="TreeGrafter"/>
</dbReference>
<dbReference type="GO" id="GO:0000785">
    <property type="term" value="C:chromatin"/>
    <property type="evidence" value="ECO:0007669"/>
    <property type="project" value="TreeGrafter"/>
</dbReference>
<sequence length="106" mass="11628">MSRFLSFTEQIFQNIKQEYSRYQRRRQLEGAFNQSEGCGPSDSQSSALTSPNSPPVKSEGKADGRGPIEAWSHGNQLSCVNHSSLAPNPPTPEMASGLSLYHCNVL</sequence>
<dbReference type="EMBL" id="JAFBMS010000094">
    <property type="protein sequence ID" value="KAG9337122.1"/>
    <property type="molecule type" value="Genomic_DNA"/>
</dbReference>
<dbReference type="GO" id="GO:0010759">
    <property type="term" value="P:positive regulation of macrophage chemotaxis"/>
    <property type="evidence" value="ECO:0007669"/>
    <property type="project" value="TreeGrafter"/>
</dbReference>
<evidence type="ECO:0000256" key="4">
    <source>
        <dbReference type="SAM" id="MobiDB-lite"/>
    </source>
</evidence>
<dbReference type="PANTHER" id="PTHR13293:SF9">
    <property type="entry name" value="AKIRIN-1"/>
    <property type="match status" value="1"/>
</dbReference>
<gene>
    <name evidence="5" type="ORF">JZ751_029713</name>
</gene>
<organism evidence="5 6">
    <name type="scientific">Albula glossodonta</name>
    <name type="common">roundjaw bonefish</name>
    <dbReference type="NCBI Taxonomy" id="121402"/>
    <lineage>
        <taxon>Eukaryota</taxon>
        <taxon>Metazoa</taxon>
        <taxon>Chordata</taxon>
        <taxon>Craniata</taxon>
        <taxon>Vertebrata</taxon>
        <taxon>Euteleostomi</taxon>
        <taxon>Actinopterygii</taxon>
        <taxon>Neopterygii</taxon>
        <taxon>Teleostei</taxon>
        <taxon>Albuliformes</taxon>
        <taxon>Albulidae</taxon>
        <taxon>Albula</taxon>
    </lineage>
</organism>
<dbReference type="GO" id="GO:0005634">
    <property type="term" value="C:nucleus"/>
    <property type="evidence" value="ECO:0007669"/>
    <property type="project" value="UniProtKB-SubCell"/>
</dbReference>
<dbReference type="GO" id="GO:0014839">
    <property type="term" value="P:myoblast migration involved in skeletal muscle regeneration"/>
    <property type="evidence" value="ECO:0007669"/>
    <property type="project" value="TreeGrafter"/>
</dbReference>
<evidence type="ECO:0000256" key="2">
    <source>
        <dbReference type="ARBA" id="ARBA00005625"/>
    </source>
</evidence>